<dbReference type="GO" id="GO:0016740">
    <property type="term" value="F:transferase activity"/>
    <property type="evidence" value="ECO:0007669"/>
    <property type="project" value="UniProtKB-KW"/>
</dbReference>
<dbReference type="GO" id="GO:0080030">
    <property type="term" value="F:methyl indole-3-acetate esterase activity"/>
    <property type="evidence" value="ECO:0007669"/>
    <property type="project" value="TreeGrafter"/>
</dbReference>
<organism evidence="2 3">
    <name type="scientific">Thalassovita mediterranea</name>
    <dbReference type="NCBI Taxonomy" id="340021"/>
    <lineage>
        <taxon>Bacteria</taxon>
        <taxon>Pseudomonadati</taxon>
        <taxon>Pseudomonadota</taxon>
        <taxon>Alphaproteobacteria</taxon>
        <taxon>Rhodobacterales</taxon>
        <taxon>Roseobacteraceae</taxon>
        <taxon>Thalassovita</taxon>
    </lineage>
</organism>
<dbReference type="InterPro" id="IPR029058">
    <property type="entry name" value="AB_hydrolase_fold"/>
</dbReference>
<reference evidence="2 3" key="1">
    <citation type="submission" date="2015-09" db="EMBL/GenBank/DDBJ databases">
        <authorList>
            <consortium name="Swine Surveillance"/>
        </authorList>
    </citation>
    <scope>NUCLEOTIDE SEQUENCE [LARGE SCALE GENOMIC DNA]</scope>
    <source>
        <strain evidence="2 3">CECT 8383</strain>
    </source>
</reference>
<dbReference type="AlphaFoldDB" id="A0A0P1GPF3"/>
<protein>
    <submittedName>
        <fullName evidence="2">Acetoin dehydrogenase E2 subunit dihydrolipoyllysine-residue acetyltransferase</fullName>
    </submittedName>
</protein>
<name>A0A0P1GPF3_9RHOB</name>
<dbReference type="EMBL" id="CYSF01000006">
    <property type="protein sequence ID" value="CUH84272.1"/>
    <property type="molecule type" value="Genomic_DNA"/>
</dbReference>
<dbReference type="SUPFAM" id="SSF53474">
    <property type="entry name" value="alpha/beta-Hydrolases"/>
    <property type="match status" value="1"/>
</dbReference>
<evidence type="ECO:0000259" key="1">
    <source>
        <dbReference type="Pfam" id="PF12697"/>
    </source>
</evidence>
<dbReference type="OrthoDB" id="9814966at2"/>
<dbReference type="InterPro" id="IPR000073">
    <property type="entry name" value="AB_hydrolase_1"/>
</dbReference>
<dbReference type="STRING" id="340021.TM5383_01479"/>
<gene>
    <name evidence="2" type="ORF">TM5383_01479</name>
</gene>
<dbReference type="Gene3D" id="3.40.50.1820">
    <property type="entry name" value="alpha/beta hydrolase"/>
    <property type="match status" value="1"/>
</dbReference>
<evidence type="ECO:0000313" key="2">
    <source>
        <dbReference type="EMBL" id="CUH84272.1"/>
    </source>
</evidence>
<dbReference type="Pfam" id="PF12697">
    <property type="entry name" value="Abhydrolase_6"/>
    <property type="match status" value="1"/>
</dbReference>
<feature type="domain" description="AB hydrolase-1" evidence="1">
    <location>
        <begin position="5"/>
        <end position="250"/>
    </location>
</feature>
<evidence type="ECO:0000313" key="3">
    <source>
        <dbReference type="Proteomes" id="UP000051681"/>
    </source>
</evidence>
<dbReference type="RefSeq" id="WP_058318344.1">
    <property type="nucleotide sequence ID" value="NZ_CYSF01000006.1"/>
</dbReference>
<dbReference type="PANTHER" id="PTHR10992:SF1086">
    <property type="entry name" value="AB HYDROLASE-1 DOMAIN-CONTAINING PROTEIN"/>
    <property type="match status" value="1"/>
</dbReference>
<accession>A0A0P1GPF3</accession>
<dbReference type="Proteomes" id="UP000051681">
    <property type="component" value="Unassembled WGS sequence"/>
</dbReference>
<proteinExistence type="predicted"/>
<dbReference type="PANTHER" id="PTHR10992">
    <property type="entry name" value="METHYLESTERASE FAMILY MEMBER"/>
    <property type="match status" value="1"/>
</dbReference>
<keyword evidence="2" id="KW-0808">Transferase</keyword>
<dbReference type="InterPro" id="IPR045889">
    <property type="entry name" value="MES/HNL"/>
</dbReference>
<keyword evidence="3" id="KW-1185">Reference proteome</keyword>
<dbReference type="GO" id="GO:0080032">
    <property type="term" value="F:methyl jasmonate esterase activity"/>
    <property type="evidence" value="ECO:0007669"/>
    <property type="project" value="TreeGrafter"/>
</dbReference>
<sequence>MAQTLLIHGAGHGAWCWRDLIPELKAAGHQGHTMDLPGHGDDRTPLEEVTLAAYGDAIAAKLRQIGEPTLLIGHSMGGYPITLAAEICPELVAGLVYLCAYVPAPDQSLNDRRREASEQPLLEALCLSQDGLGWTVADSALDHLFYHDCPPGTVAYARQHLCVQAREPSSRAINLTAASQSLPRYYIRCLRDRTIPPDHQLTMSGGIPQRPSLQQVDTPVHRGSDWPSGNIFTMDCGHSPFFADPRGLARHIHTIAHDLRLT</sequence>